<protein>
    <submittedName>
        <fullName evidence="2">Uncharacterized protein</fullName>
    </submittedName>
</protein>
<name>A0A6S8J791_9STRA</name>
<dbReference type="EMBL" id="HBIM01005510">
    <property type="protein sequence ID" value="CAE0406868.1"/>
    <property type="molecule type" value="Transcribed_RNA"/>
</dbReference>
<feature type="region of interest" description="Disordered" evidence="1">
    <location>
        <begin position="572"/>
        <end position="594"/>
    </location>
</feature>
<feature type="compositionally biased region" description="Polar residues" evidence="1">
    <location>
        <begin position="576"/>
        <end position="594"/>
    </location>
</feature>
<evidence type="ECO:0000256" key="1">
    <source>
        <dbReference type="SAM" id="MobiDB-lite"/>
    </source>
</evidence>
<evidence type="ECO:0000313" key="2">
    <source>
        <dbReference type="EMBL" id="CAE0406867.1"/>
    </source>
</evidence>
<dbReference type="AlphaFoldDB" id="A0A6S8J791"/>
<proteinExistence type="predicted"/>
<organism evidence="2">
    <name type="scientific">Amphora coffeiformis</name>
    <dbReference type="NCBI Taxonomy" id="265554"/>
    <lineage>
        <taxon>Eukaryota</taxon>
        <taxon>Sar</taxon>
        <taxon>Stramenopiles</taxon>
        <taxon>Ochrophyta</taxon>
        <taxon>Bacillariophyta</taxon>
        <taxon>Bacillariophyceae</taxon>
        <taxon>Bacillariophycidae</taxon>
        <taxon>Thalassiophysales</taxon>
        <taxon>Catenulaceae</taxon>
        <taxon>Amphora</taxon>
    </lineage>
</organism>
<sequence length="594" mass="66639">MKISLTAEVTVVTLGLFLFVGSLLATKVVAATVTADGASLLLESLDAASLYDENGKLASHHLVTHPACDDDDDESSVRTFTSPLYQVHVAGGELKAQLFPNDDDNDESSSKCQAVCLQRGTDQSVATAVMPHMRYSRDGGENDQSFADWFRDTCSAVESCFMNYYTDRNGALKLYWIHPDTGERKPHMAVKYGERNTRCFNTYLGHQFVAETEQGETVGPVVTIEFATVLGFGKSPPSDDPGRHHFDEEIEQTLHSEWTRHERVSRTFSPLGFAKGRLPDDVFAYLGAFYYNNRHNKVMEEWNGKGVFVNWWESDVYFIQIPWKMKELIQIRLLDMVQAWAGVPVEQTVMYGLRQYETGARLLTHVDRHVTHAVSLIVNIAQGNLTEPWPVEVQDHADRLHEVIMEPGDVVYYESAKALHARNRPMQGNGAYYVNLFTHYRPVGDDKWYGRRNPEGTPTPVLDVEGTCRLVSQGLTATEVGHKQQLGVVQAVQCDDPRLGNTISPTFFQARGPDDLVQWWRYTNPHMKTDVTQLNTFVQPPSSVKEEDDTVANLQAKLDYLTELVEQKLAVFGNDEGTTGNDNEGASQSSSDEL</sequence>
<gene>
    <name evidence="2" type="ORF">ACOF00016_LOCUS4694</name>
    <name evidence="3" type="ORF">ACOF00016_LOCUS4695</name>
</gene>
<evidence type="ECO:0000313" key="3">
    <source>
        <dbReference type="EMBL" id="CAE0406868.1"/>
    </source>
</evidence>
<accession>A0A6S8J791</accession>
<dbReference type="EMBL" id="HBIM01005509">
    <property type="protein sequence ID" value="CAE0406867.1"/>
    <property type="molecule type" value="Transcribed_RNA"/>
</dbReference>
<reference evidence="2" key="1">
    <citation type="submission" date="2021-01" db="EMBL/GenBank/DDBJ databases">
        <authorList>
            <person name="Corre E."/>
            <person name="Pelletier E."/>
            <person name="Niang G."/>
            <person name="Scheremetjew M."/>
            <person name="Finn R."/>
            <person name="Kale V."/>
            <person name="Holt S."/>
            <person name="Cochrane G."/>
            <person name="Meng A."/>
            <person name="Brown T."/>
            <person name="Cohen L."/>
        </authorList>
    </citation>
    <scope>NUCLEOTIDE SEQUENCE</scope>
    <source>
        <strain evidence="2">CCMP127</strain>
    </source>
</reference>